<accession>A0ACB7TPI9</accession>
<keyword evidence="2" id="KW-1185">Reference proteome</keyword>
<dbReference type="EMBL" id="CM023481">
    <property type="protein sequence ID" value="KAH6948146.1"/>
    <property type="molecule type" value="Genomic_DNA"/>
</dbReference>
<comment type="caution">
    <text evidence="1">The sequence shown here is derived from an EMBL/GenBank/DDBJ whole genome shotgun (WGS) entry which is preliminary data.</text>
</comment>
<evidence type="ECO:0000313" key="2">
    <source>
        <dbReference type="Proteomes" id="UP000821845"/>
    </source>
</evidence>
<name>A0ACB7TPI9_HYAAI</name>
<protein>
    <submittedName>
        <fullName evidence="1">Uncharacterized protein</fullName>
    </submittedName>
</protein>
<sequence>MSRSPMNEGRNSPNRQRATPVELTPVHQRASRRLRGDSPEFAPLSFTPRETRTTDAATMTSQGFVVTWSLLALCPGSESHSTAAHLWQRLRKMTFPGRHRGGPTPMTSMFALQPDFAGPFLYGRGSLPRLPWQKLYVYNRPMGFRHWRRENRPSMQGRKLTKIKVVKKFVTQSPVDTSGVVFLLSPHVEPPRTAPRWPVKHSASLSWTTPAPISPSNWYQPSSNVKVAPRIRTRPRSLVYFTGAHSSDPRAQITAGSSMKDITIIHNARKYTISASSKARLKGHPGLVVHVKGM</sequence>
<evidence type="ECO:0000313" key="1">
    <source>
        <dbReference type="EMBL" id="KAH6948146.1"/>
    </source>
</evidence>
<dbReference type="Proteomes" id="UP000821845">
    <property type="component" value="Chromosome 1"/>
</dbReference>
<organism evidence="1 2">
    <name type="scientific">Hyalomma asiaticum</name>
    <name type="common">Tick</name>
    <dbReference type="NCBI Taxonomy" id="266040"/>
    <lineage>
        <taxon>Eukaryota</taxon>
        <taxon>Metazoa</taxon>
        <taxon>Ecdysozoa</taxon>
        <taxon>Arthropoda</taxon>
        <taxon>Chelicerata</taxon>
        <taxon>Arachnida</taxon>
        <taxon>Acari</taxon>
        <taxon>Parasitiformes</taxon>
        <taxon>Ixodida</taxon>
        <taxon>Ixodoidea</taxon>
        <taxon>Ixodidae</taxon>
        <taxon>Hyalomminae</taxon>
        <taxon>Hyalomma</taxon>
    </lineage>
</organism>
<proteinExistence type="predicted"/>
<reference evidence="1" key="1">
    <citation type="submission" date="2020-05" db="EMBL/GenBank/DDBJ databases">
        <title>Large-scale comparative analyses of tick genomes elucidate their genetic diversity and vector capacities.</title>
        <authorList>
            <person name="Jia N."/>
            <person name="Wang J."/>
            <person name="Shi W."/>
            <person name="Du L."/>
            <person name="Sun Y."/>
            <person name="Zhan W."/>
            <person name="Jiang J."/>
            <person name="Wang Q."/>
            <person name="Zhang B."/>
            <person name="Ji P."/>
            <person name="Sakyi L.B."/>
            <person name="Cui X."/>
            <person name="Yuan T."/>
            <person name="Jiang B."/>
            <person name="Yang W."/>
            <person name="Lam T.T.-Y."/>
            <person name="Chang Q."/>
            <person name="Ding S."/>
            <person name="Wang X."/>
            <person name="Zhu J."/>
            <person name="Ruan X."/>
            <person name="Zhao L."/>
            <person name="Wei J."/>
            <person name="Que T."/>
            <person name="Du C."/>
            <person name="Cheng J."/>
            <person name="Dai P."/>
            <person name="Han X."/>
            <person name="Huang E."/>
            <person name="Gao Y."/>
            <person name="Liu J."/>
            <person name="Shao H."/>
            <person name="Ye R."/>
            <person name="Li L."/>
            <person name="Wei W."/>
            <person name="Wang X."/>
            <person name="Wang C."/>
            <person name="Yang T."/>
            <person name="Huo Q."/>
            <person name="Li W."/>
            <person name="Guo W."/>
            <person name="Chen H."/>
            <person name="Zhou L."/>
            <person name="Ni X."/>
            <person name="Tian J."/>
            <person name="Zhou Y."/>
            <person name="Sheng Y."/>
            <person name="Liu T."/>
            <person name="Pan Y."/>
            <person name="Xia L."/>
            <person name="Li J."/>
            <person name="Zhao F."/>
            <person name="Cao W."/>
        </authorList>
    </citation>
    <scope>NUCLEOTIDE SEQUENCE</scope>
    <source>
        <strain evidence="1">Hyas-2018</strain>
    </source>
</reference>
<gene>
    <name evidence="1" type="ORF">HPB50_023096</name>
</gene>